<evidence type="ECO:0000256" key="4">
    <source>
        <dbReference type="ARBA" id="ARBA00022679"/>
    </source>
</evidence>
<dbReference type="InterPro" id="IPR000878">
    <property type="entry name" value="4pyrrol_Mease"/>
</dbReference>
<protein>
    <recommendedName>
        <fullName evidence="6">Ribosomal RNA small subunit methyltransferase I</fullName>
        <ecNumber evidence="6">2.1.1.198</ecNumber>
    </recommendedName>
    <alternativeName>
        <fullName evidence="6">16S rRNA 2'-O-ribose C1402 methyltransferase</fullName>
    </alternativeName>
    <alternativeName>
        <fullName evidence="6">rRNA (cytidine-2'-O-)-methyltransferase RsmI</fullName>
    </alternativeName>
</protein>
<evidence type="ECO:0000256" key="2">
    <source>
        <dbReference type="ARBA" id="ARBA00022552"/>
    </source>
</evidence>
<dbReference type="EC" id="2.1.1.198" evidence="6"/>
<keyword evidence="2 6" id="KW-0698">rRNA processing</keyword>
<evidence type="ECO:0000313" key="8">
    <source>
        <dbReference type="EMBL" id="CAA9246309.1"/>
    </source>
</evidence>
<proteinExistence type="inferred from homology"/>
<dbReference type="Gene3D" id="3.30.950.10">
    <property type="entry name" value="Methyltransferase, Cobalt-precorrin-4 Transmethylase, Domain 2"/>
    <property type="match status" value="1"/>
</dbReference>
<dbReference type="InterPro" id="IPR014776">
    <property type="entry name" value="4pyrrole_Mease_sub2"/>
</dbReference>
<dbReference type="Pfam" id="PF00590">
    <property type="entry name" value="TP_methylase"/>
    <property type="match status" value="1"/>
</dbReference>
<dbReference type="NCBIfam" id="TIGR00096">
    <property type="entry name" value="16S rRNA (cytidine(1402)-2'-O)-methyltransferase"/>
    <property type="match status" value="1"/>
</dbReference>
<comment type="subcellular location">
    <subcellularLocation>
        <location evidence="6">Cytoplasm</location>
    </subcellularLocation>
</comment>
<name>A0A6J4ICF5_9ACTN</name>
<dbReference type="GO" id="GO:0070677">
    <property type="term" value="F:rRNA (cytosine-2'-O-)-methyltransferase activity"/>
    <property type="evidence" value="ECO:0007669"/>
    <property type="project" value="UniProtKB-UniRule"/>
</dbReference>
<dbReference type="SUPFAM" id="SSF53790">
    <property type="entry name" value="Tetrapyrrole methylase"/>
    <property type="match status" value="1"/>
</dbReference>
<evidence type="ECO:0000256" key="6">
    <source>
        <dbReference type="HAMAP-Rule" id="MF_01877"/>
    </source>
</evidence>
<accession>A0A6J4ICF5</accession>
<sequence length="280" mass="28685">MSGRLVLVGTPIGNLGDLPPRAVQALSAADVVCCEDTRHSRKLLSHAGIRVERLVAVHEHNEREQARAVVAWLAEGKVVAVITDAGLPGISDPGERLVRAAADAGHAVEVVPGPSAAVAALVVSGLPAARFCFEGFLPRKGSGRARRLAAVAAEERTTVLFEAPHRLAATLAELADACGHERPCAVARELTKLHEEVWRGTLGAAAARAVEGSPAGEHVVVVGGAPPAAVTDGEVAAAVAEARAAGLSARDAAVEVAERLGVTRNRAYAATRDGGAGGRR</sequence>
<dbReference type="Gene3D" id="3.40.1010.10">
    <property type="entry name" value="Cobalt-precorrin-4 Transmethylase, Domain 1"/>
    <property type="match status" value="1"/>
</dbReference>
<organism evidence="8">
    <name type="scientific">uncultured Acidimicrobiales bacterium</name>
    <dbReference type="NCBI Taxonomy" id="310071"/>
    <lineage>
        <taxon>Bacteria</taxon>
        <taxon>Bacillati</taxon>
        <taxon>Actinomycetota</taxon>
        <taxon>Acidimicrobiia</taxon>
        <taxon>Acidimicrobiales</taxon>
        <taxon>environmental samples</taxon>
    </lineage>
</organism>
<evidence type="ECO:0000256" key="5">
    <source>
        <dbReference type="ARBA" id="ARBA00022691"/>
    </source>
</evidence>
<dbReference type="PANTHER" id="PTHR46111:SF1">
    <property type="entry name" value="RIBOSOMAL RNA SMALL SUBUNIT METHYLTRANSFERASE I"/>
    <property type="match status" value="1"/>
</dbReference>
<comment type="catalytic activity">
    <reaction evidence="6">
        <text>cytidine(1402) in 16S rRNA + S-adenosyl-L-methionine = 2'-O-methylcytidine(1402) in 16S rRNA + S-adenosyl-L-homocysteine + H(+)</text>
        <dbReference type="Rhea" id="RHEA:42924"/>
        <dbReference type="Rhea" id="RHEA-COMP:10285"/>
        <dbReference type="Rhea" id="RHEA-COMP:10286"/>
        <dbReference type="ChEBI" id="CHEBI:15378"/>
        <dbReference type="ChEBI" id="CHEBI:57856"/>
        <dbReference type="ChEBI" id="CHEBI:59789"/>
        <dbReference type="ChEBI" id="CHEBI:74495"/>
        <dbReference type="ChEBI" id="CHEBI:82748"/>
        <dbReference type="EC" id="2.1.1.198"/>
    </reaction>
</comment>
<dbReference type="FunFam" id="3.40.1010.10:FF:000007">
    <property type="entry name" value="Ribosomal RNA small subunit methyltransferase I"/>
    <property type="match status" value="1"/>
</dbReference>
<evidence type="ECO:0000259" key="7">
    <source>
        <dbReference type="Pfam" id="PF00590"/>
    </source>
</evidence>
<dbReference type="AlphaFoldDB" id="A0A6J4ICF5"/>
<evidence type="ECO:0000256" key="3">
    <source>
        <dbReference type="ARBA" id="ARBA00022603"/>
    </source>
</evidence>
<keyword evidence="5 6" id="KW-0949">S-adenosyl-L-methionine</keyword>
<dbReference type="InterPro" id="IPR014777">
    <property type="entry name" value="4pyrrole_Mease_sub1"/>
</dbReference>
<keyword evidence="4 6" id="KW-0808">Transferase</keyword>
<dbReference type="GO" id="GO:0005737">
    <property type="term" value="C:cytoplasm"/>
    <property type="evidence" value="ECO:0007669"/>
    <property type="project" value="UniProtKB-SubCell"/>
</dbReference>
<dbReference type="CDD" id="cd11648">
    <property type="entry name" value="RsmI"/>
    <property type="match status" value="1"/>
</dbReference>
<dbReference type="EMBL" id="CADCSZ010000127">
    <property type="protein sequence ID" value="CAA9246309.1"/>
    <property type="molecule type" value="Genomic_DNA"/>
</dbReference>
<comment type="similarity">
    <text evidence="6">Belongs to the methyltransferase superfamily. RsmI family.</text>
</comment>
<keyword evidence="1 6" id="KW-0963">Cytoplasm</keyword>
<dbReference type="InterPro" id="IPR035996">
    <property type="entry name" value="4pyrrol_Methylase_sf"/>
</dbReference>
<dbReference type="PANTHER" id="PTHR46111">
    <property type="entry name" value="RIBOSOMAL RNA SMALL SUBUNIT METHYLTRANSFERASE I"/>
    <property type="match status" value="1"/>
</dbReference>
<reference evidence="8" key="1">
    <citation type="submission" date="2020-02" db="EMBL/GenBank/DDBJ databases">
        <authorList>
            <person name="Meier V. D."/>
        </authorList>
    </citation>
    <scope>NUCLEOTIDE SEQUENCE</scope>
    <source>
        <strain evidence="8">AVDCRST_MAG76</strain>
    </source>
</reference>
<gene>
    <name evidence="6" type="primary">rsmI</name>
    <name evidence="8" type="ORF">AVDCRST_MAG76-2043</name>
</gene>
<comment type="function">
    <text evidence="6">Catalyzes the 2'-O-methylation of the ribose of cytidine 1402 (C1402) in 16S rRNA.</text>
</comment>
<keyword evidence="3 6" id="KW-0489">Methyltransferase</keyword>
<dbReference type="HAMAP" id="MF_01877">
    <property type="entry name" value="16SrRNA_methyltr_I"/>
    <property type="match status" value="1"/>
</dbReference>
<dbReference type="InterPro" id="IPR008189">
    <property type="entry name" value="rRNA_ssu_MeTfrase_I"/>
</dbReference>
<dbReference type="FunFam" id="3.30.950.10:FF:000002">
    <property type="entry name" value="Ribosomal RNA small subunit methyltransferase I"/>
    <property type="match status" value="1"/>
</dbReference>
<feature type="domain" description="Tetrapyrrole methylase" evidence="7">
    <location>
        <begin position="4"/>
        <end position="205"/>
    </location>
</feature>
<dbReference type="PIRSF" id="PIRSF005917">
    <property type="entry name" value="MTase_YraL"/>
    <property type="match status" value="1"/>
</dbReference>
<evidence type="ECO:0000256" key="1">
    <source>
        <dbReference type="ARBA" id="ARBA00022490"/>
    </source>
</evidence>